<feature type="transmembrane region" description="Helical" evidence="11">
    <location>
        <begin position="73"/>
        <end position="92"/>
    </location>
</feature>
<keyword evidence="8 11" id="KW-1133">Transmembrane helix</keyword>
<dbReference type="GO" id="GO:0032153">
    <property type="term" value="C:cell division site"/>
    <property type="evidence" value="ECO:0007669"/>
    <property type="project" value="TreeGrafter"/>
</dbReference>
<dbReference type="PANTHER" id="PTHR30474:SF1">
    <property type="entry name" value="PEPTIDOGLYCAN GLYCOSYLTRANSFERASE MRDB"/>
    <property type="match status" value="1"/>
</dbReference>
<dbReference type="GO" id="GO:0005886">
    <property type="term" value="C:plasma membrane"/>
    <property type="evidence" value="ECO:0007669"/>
    <property type="project" value="TreeGrafter"/>
</dbReference>
<evidence type="ECO:0000256" key="8">
    <source>
        <dbReference type="ARBA" id="ARBA00022989"/>
    </source>
</evidence>
<name>A0AAW5B8J0_9BACI</name>
<evidence type="ECO:0000313" key="13">
    <source>
        <dbReference type="Proteomes" id="UP001199631"/>
    </source>
</evidence>
<dbReference type="EMBL" id="JAIFZM010000020">
    <property type="protein sequence ID" value="MCG3420924.1"/>
    <property type="molecule type" value="Genomic_DNA"/>
</dbReference>
<comment type="caution">
    <text evidence="12">The sequence shown here is derived from an EMBL/GenBank/DDBJ whole genome shotgun (WGS) entry which is preliminary data.</text>
</comment>
<dbReference type="PANTHER" id="PTHR30474">
    <property type="entry name" value="CELL CYCLE PROTEIN"/>
    <property type="match status" value="1"/>
</dbReference>
<organism evidence="12 13">
    <name type="scientific">Oceanobacillus jordanicus</name>
    <dbReference type="NCBI Taxonomy" id="2867266"/>
    <lineage>
        <taxon>Bacteria</taxon>
        <taxon>Bacillati</taxon>
        <taxon>Bacillota</taxon>
        <taxon>Bacilli</taxon>
        <taxon>Bacillales</taxon>
        <taxon>Bacillaceae</taxon>
        <taxon>Oceanobacillus</taxon>
    </lineage>
</organism>
<feature type="transmembrane region" description="Helical" evidence="11">
    <location>
        <begin position="351"/>
        <end position="371"/>
    </location>
</feature>
<dbReference type="InterPro" id="IPR018365">
    <property type="entry name" value="Cell_cycle_FtsW-rel_CS"/>
</dbReference>
<keyword evidence="7" id="KW-0573">Peptidoglycan synthesis</keyword>
<keyword evidence="3" id="KW-0328">Glycosyltransferase</keyword>
<feature type="transmembrane region" description="Helical" evidence="11">
    <location>
        <begin position="112"/>
        <end position="129"/>
    </location>
</feature>
<gene>
    <name evidence="12" type="primary">rodA</name>
    <name evidence="12" type="ORF">K3T81_17395</name>
</gene>
<keyword evidence="13" id="KW-1185">Reference proteome</keyword>
<dbReference type="InterPro" id="IPR001182">
    <property type="entry name" value="FtsW/RodA"/>
</dbReference>
<feature type="transmembrane region" description="Helical" evidence="11">
    <location>
        <begin position="313"/>
        <end position="331"/>
    </location>
</feature>
<dbReference type="GO" id="GO:0008360">
    <property type="term" value="P:regulation of cell shape"/>
    <property type="evidence" value="ECO:0007669"/>
    <property type="project" value="UniProtKB-KW"/>
</dbReference>
<feature type="transmembrane region" description="Helical" evidence="11">
    <location>
        <begin position="164"/>
        <end position="181"/>
    </location>
</feature>
<comment type="subcellular location">
    <subcellularLocation>
        <location evidence="1">Membrane</location>
        <topology evidence="1">Multi-pass membrane protein</topology>
    </subcellularLocation>
</comment>
<evidence type="ECO:0000313" key="12">
    <source>
        <dbReference type="EMBL" id="MCG3420924.1"/>
    </source>
</evidence>
<protein>
    <submittedName>
        <fullName evidence="12">Rod shape-determining protein RodA</fullName>
    </submittedName>
</protein>
<dbReference type="Pfam" id="PF01098">
    <property type="entry name" value="FTSW_RODA_SPOVE"/>
    <property type="match status" value="1"/>
</dbReference>
<evidence type="ECO:0000256" key="7">
    <source>
        <dbReference type="ARBA" id="ARBA00022984"/>
    </source>
</evidence>
<feature type="transmembrane region" description="Helical" evidence="11">
    <location>
        <begin position="275"/>
        <end position="301"/>
    </location>
</feature>
<feature type="transmembrane region" description="Helical" evidence="11">
    <location>
        <begin position="188"/>
        <end position="207"/>
    </location>
</feature>
<keyword evidence="4" id="KW-0808">Transferase</keyword>
<keyword evidence="2" id="KW-1003">Cell membrane</keyword>
<dbReference type="InterPro" id="IPR011923">
    <property type="entry name" value="RodA/MrdB"/>
</dbReference>
<dbReference type="GO" id="GO:0071555">
    <property type="term" value="P:cell wall organization"/>
    <property type="evidence" value="ECO:0007669"/>
    <property type="project" value="UniProtKB-KW"/>
</dbReference>
<evidence type="ECO:0000256" key="5">
    <source>
        <dbReference type="ARBA" id="ARBA00022692"/>
    </source>
</evidence>
<evidence type="ECO:0000256" key="2">
    <source>
        <dbReference type="ARBA" id="ARBA00022475"/>
    </source>
</evidence>
<dbReference type="GO" id="GO:0051301">
    <property type="term" value="P:cell division"/>
    <property type="evidence" value="ECO:0007669"/>
    <property type="project" value="InterPro"/>
</dbReference>
<dbReference type="GO" id="GO:0016757">
    <property type="term" value="F:glycosyltransferase activity"/>
    <property type="evidence" value="ECO:0007669"/>
    <property type="project" value="UniProtKB-KW"/>
</dbReference>
<evidence type="ECO:0000256" key="11">
    <source>
        <dbReference type="SAM" id="Phobius"/>
    </source>
</evidence>
<dbReference type="GO" id="GO:0015648">
    <property type="term" value="F:lipid-linked peptidoglycan transporter activity"/>
    <property type="evidence" value="ECO:0007669"/>
    <property type="project" value="TreeGrafter"/>
</dbReference>
<evidence type="ECO:0000256" key="10">
    <source>
        <dbReference type="ARBA" id="ARBA00023316"/>
    </source>
</evidence>
<keyword evidence="9 11" id="KW-0472">Membrane</keyword>
<proteinExistence type="predicted"/>
<evidence type="ECO:0000256" key="1">
    <source>
        <dbReference type="ARBA" id="ARBA00004141"/>
    </source>
</evidence>
<accession>A0AAW5B8J0</accession>
<dbReference type="RefSeq" id="WP_238021315.1">
    <property type="nucleotide sequence ID" value="NZ_JAIFZM010000020.1"/>
</dbReference>
<feature type="transmembrane region" description="Helical" evidence="11">
    <location>
        <begin position="141"/>
        <end position="158"/>
    </location>
</feature>
<evidence type="ECO:0000256" key="9">
    <source>
        <dbReference type="ARBA" id="ARBA00023136"/>
    </source>
</evidence>
<dbReference type="NCBIfam" id="TIGR02210">
    <property type="entry name" value="rodA_shape"/>
    <property type="match status" value="1"/>
</dbReference>
<dbReference type="AlphaFoldDB" id="A0AAW5B8J0"/>
<keyword evidence="6" id="KW-0133">Cell shape</keyword>
<reference evidence="12 13" key="1">
    <citation type="journal article" date="2022" name="Evol. Bioinform. Online">
        <title>Draft Genome Sequence of Oceanobacillus jordanicus Strain GSFE11, a Halotolerant Plant Growth-Promoting Bacterial Endophyte Isolated From the Jordan Valley.</title>
        <authorList>
            <person name="Alhindi T."/>
            <person name="Albdaiwi R."/>
        </authorList>
    </citation>
    <scope>NUCLEOTIDE SEQUENCE [LARGE SCALE GENOMIC DNA]</scope>
    <source>
        <strain evidence="12 13">GSFE11</strain>
    </source>
</reference>
<sequence>MNSKKHVIDYTLLFIIFCFFLFSLIAVYSGSGQYESADSFYFLKRQIFWYILGFAVLAAFALLDYDLIKRWSFYLYLFSVLLLIYVHFFGVIKNGSQRWINFGLFELQPSEFLKFSLVIYLATLLNKVGNKRLSFKKSIPIIIKIGIVTLVPFILVLVQPDLGSALMVGVTAATLVFISVISSKMVLLILLGVIALVSVIVCLYFVAPELLMQIFKPHQLSRIYGWLDPEHFPSNSGYQLKQARMGIGSGQLTGNGFNQGVQIQSGKVPEAHTDFIFAVIGEEFGFTGACILVFLYFFLIYRIVLATLNAKNLFGAYIGIGIIALIAFQVFQNIGMTIGLMPITGLALPFISYGGSALLTNMAAIGLILSIQMRTRKHNLFDKGFSNNSD</sequence>
<feature type="transmembrane region" description="Helical" evidence="11">
    <location>
        <begin position="7"/>
        <end position="27"/>
    </location>
</feature>
<dbReference type="GO" id="GO:0009252">
    <property type="term" value="P:peptidoglycan biosynthetic process"/>
    <property type="evidence" value="ECO:0007669"/>
    <property type="project" value="UniProtKB-KW"/>
</dbReference>
<evidence type="ECO:0000256" key="6">
    <source>
        <dbReference type="ARBA" id="ARBA00022960"/>
    </source>
</evidence>
<dbReference type="PROSITE" id="PS00428">
    <property type="entry name" value="FTSW_RODA_SPOVE"/>
    <property type="match status" value="1"/>
</dbReference>
<feature type="transmembrane region" description="Helical" evidence="11">
    <location>
        <begin position="47"/>
        <end position="66"/>
    </location>
</feature>
<evidence type="ECO:0000256" key="3">
    <source>
        <dbReference type="ARBA" id="ARBA00022676"/>
    </source>
</evidence>
<evidence type="ECO:0000256" key="4">
    <source>
        <dbReference type="ARBA" id="ARBA00022679"/>
    </source>
</evidence>
<keyword evidence="10" id="KW-0961">Cell wall biogenesis/degradation</keyword>
<keyword evidence="5 11" id="KW-0812">Transmembrane</keyword>
<dbReference type="Proteomes" id="UP001199631">
    <property type="component" value="Unassembled WGS sequence"/>
</dbReference>